<dbReference type="RefSeq" id="XP_037218540.1">
    <property type="nucleotide sequence ID" value="XM_037365298.1"/>
</dbReference>
<dbReference type="SUPFAM" id="SSF52047">
    <property type="entry name" value="RNI-like"/>
    <property type="match status" value="1"/>
</dbReference>
<evidence type="ECO:0000313" key="1">
    <source>
        <dbReference type="EMBL" id="KAF7299152.1"/>
    </source>
</evidence>
<dbReference type="InterPro" id="IPR032675">
    <property type="entry name" value="LRR_dom_sf"/>
</dbReference>
<name>A0A8H6SHV3_9AGAR</name>
<proteinExistence type="predicted"/>
<dbReference type="PANTHER" id="PTHR16134">
    <property type="entry name" value="F-BOX/TPR REPEAT PROTEIN POF3"/>
    <property type="match status" value="1"/>
</dbReference>
<dbReference type="EMBL" id="JACAZF010000007">
    <property type="protein sequence ID" value="KAF7299152.1"/>
    <property type="molecule type" value="Genomic_DNA"/>
</dbReference>
<protein>
    <recommendedName>
        <fullName evidence="3">F-box domain-containing protein</fullName>
    </recommendedName>
</protein>
<reference evidence="1" key="1">
    <citation type="submission" date="2020-05" db="EMBL/GenBank/DDBJ databases">
        <title>Mycena genomes resolve the evolution of fungal bioluminescence.</title>
        <authorList>
            <person name="Tsai I.J."/>
        </authorList>
    </citation>
    <scope>NUCLEOTIDE SEQUENCE</scope>
    <source>
        <strain evidence="1">171206Taipei</strain>
    </source>
</reference>
<dbReference type="Proteomes" id="UP000636479">
    <property type="component" value="Unassembled WGS sequence"/>
</dbReference>
<organism evidence="1 2">
    <name type="scientific">Mycena indigotica</name>
    <dbReference type="NCBI Taxonomy" id="2126181"/>
    <lineage>
        <taxon>Eukaryota</taxon>
        <taxon>Fungi</taxon>
        <taxon>Dikarya</taxon>
        <taxon>Basidiomycota</taxon>
        <taxon>Agaricomycotina</taxon>
        <taxon>Agaricomycetes</taxon>
        <taxon>Agaricomycetidae</taxon>
        <taxon>Agaricales</taxon>
        <taxon>Marasmiineae</taxon>
        <taxon>Mycenaceae</taxon>
        <taxon>Mycena</taxon>
    </lineage>
</organism>
<evidence type="ECO:0008006" key="3">
    <source>
        <dbReference type="Google" id="ProtNLM"/>
    </source>
</evidence>
<keyword evidence="2" id="KW-1185">Reference proteome</keyword>
<accession>A0A8H6SHV3</accession>
<gene>
    <name evidence="1" type="ORF">MIND_00863800</name>
</gene>
<dbReference type="OrthoDB" id="3061689at2759"/>
<dbReference type="GeneID" id="59347814"/>
<sequence length="547" mass="62502">MITHAGSPGQPRSDIEARITALDVTITEIQATLSALQLERSGLVSELEQLQVSPVSAPIQTLPPEVLSEIFQYFRPCHSSLRIESGPKETTHIPWFLGLVCQSWRQVAMGLPELWSVLDIYDAPKRTMDPWDDMGYDQPVGDKLIYLYENFEDELQRPPQEPTTEDDEGFDLESQVDFVKTCLQRSKTHGLSLRLRGINTASKFTLELLLQYSRHWVELILFTVSAAAFSQIRGRHFPRLRRLIFDKRRWGDTSDLSSLGSFLHAPATPRLTEMSLTGLTMSLADLVPIRFSDLEKYSEVNCHIHPAYRTTIFQQLVNLVSLSIRTESPFMWTEHIFFPNLRYASFAFNQQNEYETMNTPLTFEMPNLEDFSLDALRMYSLGSCVPQSSRRLRKLSVSLISVKVCQGDSEQVFALFPRLEDLSLWGSNYLMDSTLESLTPSPQRPYLLPRLETLRLSSTAFAHGQCKWTTLLEMVVGRFGPLATTAALSRLRSLEYVYDPKGYDNEVGKGLQTLQRQRGWDIRVRTGANEAYWTESGIQWLPHRVVS</sequence>
<evidence type="ECO:0000313" key="2">
    <source>
        <dbReference type="Proteomes" id="UP000636479"/>
    </source>
</evidence>
<dbReference type="Gene3D" id="1.20.1280.50">
    <property type="match status" value="1"/>
</dbReference>
<dbReference type="Gene3D" id="3.80.10.10">
    <property type="entry name" value="Ribonuclease Inhibitor"/>
    <property type="match status" value="1"/>
</dbReference>
<dbReference type="PANTHER" id="PTHR16134:SF119">
    <property type="entry name" value="AT02038P-RELATED"/>
    <property type="match status" value="1"/>
</dbReference>
<comment type="caution">
    <text evidence="1">The sequence shown here is derived from an EMBL/GenBank/DDBJ whole genome shotgun (WGS) entry which is preliminary data.</text>
</comment>
<dbReference type="AlphaFoldDB" id="A0A8H6SHV3"/>